<dbReference type="Gene3D" id="1.10.10.10">
    <property type="entry name" value="Winged helix-like DNA-binding domain superfamily/Winged helix DNA-binding domain"/>
    <property type="match status" value="1"/>
</dbReference>
<name>J0UTC0_9LACO</name>
<evidence type="ECO:0000313" key="4">
    <source>
        <dbReference type="EMBL" id="KRN10154.1"/>
    </source>
</evidence>
<gene>
    <name evidence="4" type="ORF">FD00_GL000389</name>
</gene>
<dbReference type="SUPFAM" id="SSF46785">
    <property type="entry name" value="Winged helix' DNA-binding domain"/>
    <property type="match status" value="1"/>
</dbReference>
<dbReference type="InterPro" id="IPR036388">
    <property type="entry name" value="WH-like_DNA-bd_sf"/>
</dbReference>
<accession>J0UTC0</accession>
<dbReference type="RefSeq" id="WP_003688432.1">
    <property type="nucleotide sequence ID" value="NZ_AKKT01000053.1"/>
</dbReference>
<evidence type="ECO:0000313" key="5">
    <source>
        <dbReference type="Proteomes" id="UP000050898"/>
    </source>
</evidence>
<dbReference type="PANTHER" id="PTHR30185">
    <property type="entry name" value="CRYPTIC BETA-GLUCOSIDE BGL OPERON ANTITERMINATOR"/>
    <property type="match status" value="1"/>
</dbReference>
<dbReference type="Pfam" id="PF05043">
    <property type="entry name" value="Mga"/>
    <property type="match status" value="1"/>
</dbReference>
<dbReference type="EMBL" id="AYYH01000013">
    <property type="protein sequence ID" value="KRN10154.1"/>
    <property type="molecule type" value="Genomic_DNA"/>
</dbReference>
<organism evidence="4 5">
    <name type="scientific">Liquorilactobacillus mali KCTC 3596 = DSM 20444</name>
    <dbReference type="NCBI Taxonomy" id="1046596"/>
    <lineage>
        <taxon>Bacteria</taxon>
        <taxon>Bacillati</taxon>
        <taxon>Bacillota</taxon>
        <taxon>Bacilli</taxon>
        <taxon>Lactobacillales</taxon>
        <taxon>Lactobacillaceae</taxon>
        <taxon>Liquorilactobacillus</taxon>
    </lineage>
</organism>
<protein>
    <submittedName>
        <fullName evidence="4">PTS system transporter subunit IIAB</fullName>
    </submittedName>
</protein>
<evidence type="ECO:0000259" key="3">
    <source>
        <dbReference type="Pfam" id="PF05043"/>
    </source>
</evidence>
<comment type="caution">
    <text evidence="4">The sequence shown here is derived from an EMBL/GenBank/DDBJ whole genome shotgun (WGS) entry which is preliminary data.</text>
</comment>
<feature type="domain" description="Mga helix-turn-helix" evidence="3">
    <location>
        <begin position="13"/>
        <end position="78"/>
    </location>
</feature>
<dbReference type="PANTHER" id="PTHR30185:SF15">
    <property type="entry name" value="CRYPTIC BETA-GLUCOSIDE BGL OPERON ANTITERMINATOR"/>
    <property type="match status" value="1"/>
</dbReference>
<keyword evidence="2" id="KW-0804">Transcription</keyword>
<sequence length="95" mass="11185">MLGNKNLDTKDQEILKLLLKQGTIHYQNISESTGYSRKTIANHLNHIEEFLDEYNVELIRKRGIGIQVRGDAKQIRILKKCILKMMKSHCHYYQN</sequence>
<evidence type="ECO:0000256" key="1">
    <source>
        <dbReference type="ARBA" id="ARBA00023015"/>
    </source>
</evidence>
<evidence type="ECO:0000256" key="2">
    <source>
        <dbReference type="ARBA" id="ARBA00023163"/>
    </source>
</evidence>
<dbReference type="OrthoDB" id="3239954at2"/>
<dbReference type="InterPro" id="IPR036390">
    <property type="entry name" value="WH_DNA-bd_sf"/>
</dbReference>
<proteinExistence type="predicted"/>
<dbReference type="Proteomes" id="UP000050898">
    <property type="component" value="Unassembled WGS sequence"/>
</dbReference>
<dbReference type="InterPro" id="IPR007737">
    <property type="entry name" value="Mga_HTH"/>
</dbReference>
<dbReference type="GeneID" id="98315601"/>
<dbReference type="AlphaFoldDB" id="J0UTC0"/>
<keyword evidence="1" id="KW-0805">Transcription regulation</keyword>
<dbReference type="PATRIC" id="fig|1046596.6.peg.411"/>
<reference evidence="4 5" key="1">
    <citation type="journal article" date="2015" name="Genome Announc.">
        <title>Expanding the biotechnology potential of lactobacilli through comparative genomics of 213 strains and associated genera.</title>
        <authorList>
            <person name="Sun Z."/>
            <person name="Harris H.M."/>
            <person name="McCann A."/>
            <person name="Guo C."/>
            <person name="Argimon S."/>
            <person name="Zhang W."/>
            <person name="Yang X."/>
            <person name="Jeffery I.B."/>
            <person name="Cooney J.C."/>
            <person name="Kagawa T.F."/>
            <person name="Liu W."/>
            <person name="Song Y."/>
            <person name="Salvetti E."/>
            <person name="Wrobel A."/>
            <person name="Rasinkangas P."/>
            <person name="Parkhill J."/>
            <person name="Rea M.C."/>
            <person name="O'Sullivan O."/>
            <person name="Ritari J."/>
            <person name="Douillard F.P."/>
            <person name="Paul Ross R."/>
            <person name="Yang R."/>
            <person name="Briner A.E."/>
            <person name="Felis G.E."/>
            <person name="de Vos W.M."/>
            <person name="Barrangou R."/>
            <person name="Klaenhammer T.R."/>
            <person name="Caufield P.W."/>
            <person name="Cui Y."/>
            <person name="Zhang H."/>
            <person name="O'Toole P.W."/>
        </authorList>
    </citation>
    <scope>NUCLEOTIDE SEQUENCE [LARGE SCALE GENOMIC DNA]</scope>
    <source>
        <strain evidence="4 5">DSM 20444</strain>
    </source>
</reference>
<keyword evidence="5" id="KW-1185">Reference proteome</keyword>
<dbReference type="InterPro" id="IPR050661">
    <property type="entry name" value="BglG_antiterminators"/>
</dbReference>